<dbReference type="GO" id="GO:0003998">
    <property type="term" value="F:acylphosphatase activity"/>
    <property type="evidence" value="ECO:0007669"/>
    <property type="project" value="UniProtKB-EC"/>
</dbReference>
<dbReference type="OrthoDB" id="5295388at2"/>
<evidence type="ECO:0000256" key="6">
    <source>
        <dbReference type="RuleBase" id="RU004168"/>
    </source>
</evidence>
<gene>
    <name evidence="8" type="primary">acyP</name>
    <name evidence="8" type="ORF">CC99x_02385</name>
</gene>
<organism evidence="8">
    <name type="scientific">Candidatus Berkiella cookevillensis</name>
    <dbReference type="NCBI Taxonomy" id="437022"/>
    <lineage>
        <taxon>Bacteria</taxon>
        <taxon>Pseudomonadati</taxon>
        <taxon>Pseudomonadota</taxon>
        <taxon>Gammaproteobacteria</taxon>
        <taxon>Candidatus Berkiellales</taxon>
        <taxon>Candidatus Berkiellaceae</taxon>
        <taxon>Candidatus Berkiella</taxon>
    </lineage>
</organism>
<dbReference type="AlphaFoldDB" id="A0A0Q9YC59"/>
<dbReference type="InterPro" id="IPR036046">
    <property type="entry name" value="Acylphosphatase-like_dom_sf"/>
</dbReference>
<dbReference type="InterPro" id="IPR020456">
    <property type="entry name" value="Acylphosphatase"/>
</dbReference>
<evidence type="ECO:0000259" key="7">
    <source>
        <dbReference type="PROSITE" id="PS51160"/>
    </source>
</evidence>
<evidence type="ECO:0000256" key="4">
    <source>
        <dbReference type="ARBA" id="ARBA00047645"/>
    </source>
</evidence>
<keyword evidence="5 8" id="KW-0378">Hydrolase</keyword>
<dbReference type="SUPFAM" id="SSF54975">
    <property type="entry name" value="Acylphosphatase/BLUF domain-like"/>
    <property type="match status" value="1"/>
</dbReference>
<proteinExistence type="inferred from homology"/>
<feature type="active site" evidence="5">
    <location>
        <position position="37"/>
    </location>
</feature>
<dbReference type="Gene3D" id="3.30.70.100">
    <property type="match status" value="1"/>
</dbReference>
<feature type="active site" evidence="5">
    <location>
        <position position="19"/>
    </location>
</feature>
<dbReference type="PRINTS" id="PR00112">
    <property type="entry name" value="ACYLPHPHTASE"/>
</dbReference>
<evidence type="ECO:0000256" key="1">
    <source>
        <dbReference type="ARBA" id="ARBA00005614"/>
    </source>
</evidence>
<evidence type="ECO:0000256" key="3">
    <source>
        <dbReference type="ARBA" id="ARBA00015991"/>
    </source>
</evidence>
<dbReference type="EMBL" id="LKHV01000017">
    <property type="protein sequence ID" value="KRG17417.1"/>
    <property type="molecule type" value="Genomic_DNA"/>
</dbReference>
<dbReference type="InterPro" id="IPR017968">
    <property type="entry name" value="Acylphosphatase_CS"/>
</dbReference>
<evidence type="ECO:0000256" key="5">
    <source>
        <dbReference type="PROSITE-ProRule" id="PRU00520"/>
    </source>
</evidence>
<evidence type="ECO:0000256" key="2">
    <source>
        <dbReference type="ARBA" id="ARBA00012150"/>
    </source>
</evidence>
<dbReference type="PANTHER" id="PTHR47268:SF4">
    <property type="entry name" value="ACYLPHOSPHATASE"/>
    <property type="match status" value="1"/>
</dbReference>
<dbReference type="PROSITE" id="PS51160">
    <property type="entry name" value="ACYLPHOSPHATASE_3"/>
    <property type="match status" value="1"/>
</dbReference>
<comment type="caution">
    <text evidence="8">The sequence shown here is derived from an EMBL/GenBank/DDBJ whole genome shotgun (WGS) entry which is preliminary data.</text>
</comment>
<protein>
    <recommendedName>
        <fullName evidence="3 5">acylphosphatase</fullName>
        <ecNumber evidence="2 5">3.6.1.7</ecNumber>
    </recommendedName>
</protein>
<reference evidence="8" key="1">
    <citation type="submission" date="2015-09" db="EMBL/GenBank/DDBJ databases">
        <title>Draft Genome Sequences of Two Novel Amoeba-resistant Intranuclear Bacteria, Candidatus Berkiella cookevillensis and Candidatus Berkiella aquae.</title>
        <authorList>
            <person name="Mehari Y.T."/>
            <person name="Arivett B.A."/>
            <person name="Farone A.L."/>
            <person name="Gunderson J.H."/>
            <person name="Farone M.B."/>
        </authorList>
    </citation>
    <scope>NUCLEOTIDE SEQUENCE [LARGE SCALE GENOMIC DNA]</scope>
    <source>
        <strain evidence="8">CC99</strain>
    </source>
</reference>
<sequence length="90" mass="10107">MKICKHCLITGKVQGVFYRQTTQEKAKALGLTGWVRNLPNGSVECVICGDEDAVQSLCDWLWLGSDAANVTDVKVNEHDLEVYQDFSIRF</sequence>
<dbReference type="PROSITE" id="PS00151">
    <property type="entry name" value="ACYLPHOSPHATASE_2"/>
    <property type="match status" value="1"/>
</dbReference>
<comment type="catalytic activity">
    <reaction evidence="4 5">
        <text>an acyl phosphate + H2O = a carboxylate + phosphate + H(+)</text>
        <dbReference type="Rhea" id="RHEA:14965"/>
        <dbReference type="ChEBI" id="CHEBI:15377"/>
        <dbReference type="ChEBI" id="CHEBI:15378"/>
        <dbReference type="ChEBI" id="CHEBI:29067"/>
        <dbReference type="ChEBI" id="CHEBI:43474"/>
        <dbReference type="ChEBI" id="CHEBI:59918"/>
        <dbReference type="EC" id="3.6.1.7"/>
    </reaction>
</comment>
<dbReference type="PANTHER" id="PTHR47268">
    <property type="entry name" value="ACYLPHOSPHATASE"/>
    <property type="match status" value="1"/>
</dbReference>
<dbReference type="EC" id="3.6.1.7" evidence="2 5"/>
<dbReference type="RefSeq" id="WP_057625475.1">
    <property type="nucleotide sequence ID" value="NZ_LKHV02000001.1"/>
</dbReference>
<accession>A0A0Q9YC59</accession>
<dbReference type="STRING" id="437022.CC99x_02385"/>
<feature type="domain" description="Acylphosphatase-like" evidence="7">
    <location>
        <begin position="4"/>
        <end position="90"/>
    </location>
</feature>
<dbReference type="Pfam" id="PF00708">
    <property type="entry name" value="Acylphosphatase"/>
    <property type="match status" value="1"/>
</dbReference>
<comment type="similarity">
    <text evidence="1 6">Belongs to the acylphosphatase family.</text>
</comment>
<evidence type="ECO:0000313" key="8">
    <source>
        <dbReference type="EMBL" id="KRG17417.1"/>
    </source>
</evidence>
<name>A0A0Q9YC59_9GAMM</name>
<dbReference type="InterPro" id="IPR001792">
    <property type="entry name" value="Acylphosphatase-like_dom"/>
</dbReference>